<accession>A0A4D7B134</accession>
<dbReference type="AlphaFoldDB" id="A0A4D7B134"/>
<dbReference type="InterPro" id="IPR011050">
    <property type="entry name" value="Pectin_lyase_fold/virulence"/>
</dbReference>
<feature type="domain" description="Right handed beta helix" evidence="2">
    <location>
        <begin position="242"/>
        <end position="418"/>
    </location>
</feature>
<dbReference type="Proteomes" id="UP000298781">
    <property type="component" value="Chromosome"/>
</dbReference>
<dbReference type="OrthoDB" id="9788772at2"/>
<keyword evidence="4" id="KW-1185">Reference proteome</keyword>
<dbReference type="SUPFAM" id="SSF51126">
    <property type="entry name" value="Pectin lyase-like"/>
    <property type="match status" value="1"/>
</dbReference>
<dbReference type="EMBL" id="CP039690">
    <property type="protein sequence ID" value="QCI66481.1"/>
    <property type="molecule type" value="Genomic_DNA"/>
</dbReference>
<dbReference type="NCBIfam" id="TIGR03807">
    <property type="entry name" value="RR_fam_repeat"/>
    <property type="match status" value="3"/>
</dbReference>
<reference evidence="3 4" key="1">
    <citation type="submission" date="2019-04" db="EMBL/GenBank/DDBJ databases">
        <title>Phreatobacter aquaticus sp. nov.</title>
        <authorList>
            <person name="Choi A."/>
        </authorList>
    </citation>
    <scope>NUCLEOTIDE SEQUENCE [LARGE SCALE GENOMIC DNA]</scope>
    <source>
        <strain evidence="3 4">KCTC 52518</strain>
    </source>
</reference>
<organism evidence="3 4">
    <name type="scientific">Phreatobacter stygius</name>
    <dbReference type="NCBI Taxonomy" id="1940610"/>
    <lineage>
        <taxon>Bacteria</taxon>
        <taxon>Pseudomonadati</taxon>
        <taxon>Pseudomonadota</taxon>
        <taxon>Alphaproteobacteria</taxon>
        <taxon>Hyphomicrobiales</taxon>
        <taxon>Phreatobacteraceae</taxon>
        <taxon>Phreatobacter</taxon>
    </lineage>
</organism>
<proteinExistence type="predicted"/>
<dbReference type="InterPro" id="IPR006626">
    <property type="entry name" value="PbH1"/>
</dbReference>
<dbReference type="Pfam" id="PF13229">
    <property type="entry name" value="Beta_helix"/>
    <property type="match status" value="1"/>
</dbReference>
<dbReference type="InterPro" id="IPR039448">
    <property type="entry name" value="Beta_helix"/>
</dbReference>
<dbReference type="SMART" id="SM00710">
    <property type="entry name" value="PbH1"/>
    <property type="match status" value="10"/>
</dbReference>
<dbReference type="InterPro" id="IPR022388">
    <property type="entry name" value="CHP03808"/>
</dbReference>
<evidence type="ECO:0000313" key="4">
    <source>
        <dbReference type="Proteomes" id="UP000298781"/>
    </source>
</evidence>
<evidence type="ECO:0000259" key="2">
    <source>
        <dbReference type="Pfam" id="PF13229"/>
    </source>
</evidence>
<dbReference type="InterPro" id="IPR012334">
    <property type="entry name" value="Pectin_lyas_fold"/>
</dbReference>
<dbReference type="Gene3D" id="2.160.20.10">
    <property type="entry name" value="Single-stranded right-handed beta-helix, Pectin lyase-like"/>
    <property type="match status" value="1"/>
</dbReference>
<dbReference type="InterPro" id="IPR022444">
    <property type="entry name" value="Cofactor-bd_rpt"/>
</dbReference>
<feature type="region of interest" description="Disordered" evidence="1">
    <location>
        <begin position="1"/>
        <end position="26"/>
    </location>
</feature>
<evidence type="ECO:0000313" key="3">
    <source>
        <dbReference type="EMBL" id="QCI66481.1"/>
    </source>
</evidence>
<name>A0A4D7B134_9HYPH</name>
<dbReference type="NCBIfam" id="TIGR03808">
    <property type="entry name" value="RR_plus_rpt_1"/>
    <property type="match status" value="1"/>
</dbReference>
<dbReference type="KEGG" id="pstg:E8M01_20965"/>
<evidence type="ECO:0000256" key="1">
    <source>
        <dbReference type="SAM" id="MobiDB-lite"/>
    </source>
</evidence>
<protein>
    <submittedName>
        <fullName evidence="3">TIGR03808 family TAT-translocated repetitive protein</fullName>
    </submittedName>
</protein>
<sequence>MRRAFVQDANGSQSRPSFPFRHSSGRHGPCDPDCTLFGVFRVPLDRRSFFLAAASLALPVAASAATLDSASFGLKPDAGDDQTRNFQRAVETAAGSRLPLRLAPGSYRIGEIRLPANCQIQGVRGQTRLVFQGGTACLVSPRADLVTLSGLVIDGGAKPLPDRRGLVTLSHGRGVRVEDCEILGSSHHGLVLEGVEGMVRGNLVTGAAKAAIVALDSKGLTISQNTVRSAANNGILVWRTLAGDDGTMVEGNRIEDIAARDGGSGQNGNAINVYRAGNVTVSGNRIRGCAFSAVRANAAANIAVTGNNCSGLGETALYIEFGFEGAVVANNIIDGAALGVVATNFNHGGRLAAIHGNLIRNLTNRRPAGTDPNDPAGVGIAVEADAAISGNIIEGAPSAGIQLGWGQYLRDVSVTGNVIKGAPVGIAVSVAPGAGHALITDNLVQGASQGAVVGMEWKRPVTGDLARDGVGRFAQLTVSGNRVR</sequence>
<gene>
    <name evidence="3" type="ORF">E8M01_20965</name>
</gene>